<evidence type="ECO:0000313" key="1">
    <source>
        <dbReference type="EMBL" id="CAB4130196.1"/>
    </source>
</evidence>
<evidence type="ECO:0008006" key="2">
    <source>
        <dbReference type="Google" id="ProtNLM"/>
    </source>
</evidence>
<dbReference type="SUPFAM" id="SSF51182">
    <property type="entry name" value="RmlC-like cupins"/>
    <property type="match status" value="1"/>
</dbReference>
<dbReference type="InterPro" id="IPR014710">
    <property type="entry name" value="RmlC-like_jellyroll"/>
</dbReference>
<dbReference type="CDD" id="cd02208">
    <property type="entry name" value="cupin_RmlC-like"/>
    <property type="match status" value="1"/>
</dbReference>
<organism evidence="1">
    <name type="scientific">uncultured Caudovirales phage</name>
    <dbReference type="NCBI Taxonomy" id="2100421"/>
    <lineage>
        <taxon>Viruses</taxon>
        <taxon>Duplodnaviria</taxon>
        <taxon>Heunggongvirae</taxon>
        <taxon>Uroviricota</taxon>
        <taxon>Caudoviricetes</taxon>
        <taxon>Peduoviridae</taxon>
        <taxon>Maltschvirus</taxon>
        <taxon>Maltschvirus maltsch</taxon>
    </lineage>
</organism>
<dbReference type="Gene3D" id="2.60.120.10">
    <property type="entry name" value="Jelly Rolls"/>
    <property type="match status" value="1"/>
</dbReference>
<dbReference type="EMBL" id="LR796235">
    <property type="protein sequence ID" value="CAB4130196.1"/>
    <property type="molecule type" value="Genomic_DNA"/>
</dbReference>
<sequence>MKPYRDRQLTETSKIRVFKSDVDSGELQWHRDREDRLVEVVQGNGWKFQMDNQLPIELTEGQVLLIPEGTYHRIFRGKTDLELKIDFI</sequence>
<dbReference type="InterPro" id="IPR011051">
    <property type="entry name" value="RmlC_Cupin_sf"/>
</dbReference>
<proteinExistence type="predicted"/>
<accession>A0A6J5LAC8</accession>
<gene>
    <name evidence="1" type="ORF">UFOVP117_303</name>
</gene>
<reference evidence="1" key="1">
    <citation type="submission" date="2020-04" db="EMBL/GenBank/DDBJ databases">
        <authorList>
            <person name="Chiriac C."/>
            <person name="Salcher M."/>
            <person name="Ghai R."/>
            <person name="Kavagutti S V."/>
        </authorList>
    </citation>
    <scope>NUCLEOTIDE SEQUENCE</scope>
</reference>
<name>A0A6J5LAC8_9CAUD</name>
<protein>
    <recommendedName>
        <fullName evidence="2">Cupin domain-containing protein</fullName>
    </recommendedName>
</protein>